<dbReference type="PROSITE" id="PS51670">
    <property type="entry name" value="SHKT"/>
    <property type="match status" value="2"/>
</dbReference>
<comment type="caution">
    <text evidence="1">Lacks conserved residue(s) required for the propagation of feature annotation.</text>
</comment>
<reference evidence="4" key="1">
    <citation type="submission" date="2017-02" db="UniProtKB">
        <authorList>
            <consortium name="WormBaseParasite"/>
        </authorList>
    </citation>
    <scope>IDENTIFICATION</scope>
</reference>
<evidence type="ECO:0000259" key="2">
    <source>
        <dbReference type="PROSITE" id="PS51670"/>
    </source>
</evidence>
<keyword evidence="3" id="KW-1185">Reference proteome</keyword>
<dbReference type="PANTHER" id="PTHR21724">
    <property type="entry name" value="SHKT DOMAIN-CONTAINING PROTEIN"/>
    <property type="match status" value="1"/>
</dbReference>
<evidence type="ECO:0000313" key="4">
    <source>
        <dbReference type="WBParaSite" id="PTRK_0000004100.1"/>
    </source>
</evidence>
<dbReference type="SMART" id="SM00254">
    <property type="entry name" value="ShKT"/>
    <property type="match status" value="2"/>
</dbReference>
<dbReference type="Pfam" id="PF01549">
    <property type="entry name" value="ShK"/>
    <property type="match status" value="2"/>
</dbReference>
<feature type="domain" description="ShKT" evidence="2">
    <location>
        <begin position="284"/>
        <end position="319"/>
    </location>
</feature>
<accession>A0A0N4Z009</accession>
<organism evidence="3 4">
    <name type="scientific">Parastrongyloides trichosuri</name>
    <name type="common">Possum-specific nematode worm</name>
    <dbReference type="NCBI Taxonomy" id="131310"/>
    <lineage>
        <taxon>Eukaryota</taxon>
        <taxon>Metazoa</taxon>
        <taxon>Ecdysozoa</taxon>
        <taxon>Nematoda</taxon>
        <taxon>Chromadorea</taxon>
        <taxon>Rhabditida</taxon>
        <taxon>Tylenchina</taxon>
        <taxon>Panagrolaimomorpha</taxon>
        <taxon>Strongyloidoidea</taxon>
        <taxon>Strongyloididae</taxon>
        <taxon>Parastrongyloides</taxon>
    </lineage>
</organism>
<dbReference type="Proteomes" id="UP000038045">
    <property type="component" value="Unplaced"/>
</dbReference>
<dbReference type="AlphaFoldDB" id="A0A0N4Z009"/>
<name>A0A0N4Z009_PARTI</name>
<dbReference type="WBParaSite" id="PTRK_0000004100.1">
    <property type="protein sequence ID" value="PTRK_0000004100.1"/>
    <property type="gene ID" value="PTRK_0000004100"/>
</dbReference>
<dbReference type="InterPro" id="IPR003582">
    <property type="entry name" value="ShKT_dom"/>
</dbReference>
<evidence type="ECO:0000256" key="1">
    <source>
        <dbReference type="PROSITE-ProRule" id="PRU01005"/>
    </source>
</evidence>
<protein>
    <submittedName>
        <fullName evidence="4">ShKT domain-containing protein</fullName>
    </submittedName>
</protein>
<proteinExistence type="predicted"/>
<dbReference type="PANTHER" id="PTHR21724:SF109">
    <property type="entry name" value="SHKT DOMAIN-CONTAINING PROTEIN"/>
    <property type="match status" value="1"/>
</dbReference>
<evidence type="ECO:0000313" key="3">
    <source>
        <dbReference type="Proteomes" id="UP000038045"/>
    </source>
</evidence>
<sequence length="411" mass="44819">MYPYGSQGYTPNILLPSATAYSGILEGTGGLGYLNPSLNSLMYRNGISNSYLNSFTSGIPSSYLWNSRTGLGGLSGYEGALTANTLSNYIQPDASIPPMGVPDGTSLTRNLITSPYIPVTSGGSCKDQMSQCAVYASTGQCSSSPLLMTRLCPISCGTGCTTTDLSSGNFNNVNAISTMASIDSPFTTLSTGLNGGYPSFNIYTPFTHNSQLSNFPIIDHALTNYDSLASYQFDNIMKYLNTLYTRFQNLDNIPQNFDNLIPIDSNALPFTSIYDNTESQYLSCKDSHIDGCPSWSAMGFCSRFPTYMNIYCRGSCNSCGNKNLFSSDKFIINDKNYIDLFSGGVGSYVPLVNTVRSGIYPLTERKPSSLEGRTIPSIPTLKRSNIEEEMVPLSRREKTNKLRELLEMAME</sequence>
<feature type="domain" description="ShKT" evidence="2">
    <location>
        <begin position="125"/>
        <end position="160"/>
    </location>
</feature>